<organism evidence="3 4">
    <name type="scientific">Xanthomonas campestris pv. campestris (strain 8004)</name>
    <dbReference type="NCBI Taxonomy" id="314565"/>
    <lineage>
        <taxon>Bacteria</taxon>
        <taxon>Pseudomonadati</taxon>
        <taxon>Pseudomonadota</taxon>
        <taxon>Gammaproteobacteria</taxon>
        <taxon>Lysobacterales</taxon>
        <taxon>Lysobacteraceae</taxon>
        <taxon>Xanthomonas</taxon>
    </lineage>
</organism>
<dbReference type="PROSITE" id="PS51257">
    <property type="entry name" value="PROKAR_LIPOPROTEIN"/>
    <property type="match status" value="1"/>
</dbReference>
<evidence type="ECO:0000256" key="1">
    <source>
        <dbReference type="SAM" id="SignalP"/>
    </source>
</evidence>
<evidence type="ECO:0000259" key="2">
    <source>
        <dbReference type="Pfam" id="PF02836"/>
    </source>
</evidence>
<feature type="chain" id="PRO_5002601041" description="Glycoside hydrolase family 2 catalytic domain-containing protein" evidence="1">
    <location>
        <begin position="26"/>
        <end position="432"/>
    </location>
</feature>
<evidence type="ECO:0000313" key="3">
    <source>
        <dbReference type="EMBL" id="AAY50538.1"/>
    </source>
</evidence>
<evidence type="ECO:0000313" key="4">
    <source>
        <dbReference type="Proteomes" id="UP000000420"/>
    </source>
</evidence>
<reference evidence="3 4" key="1">
    <citation type="journal article" date="2005" name="Genome Res.">
        <title>Comparative and functional genomic analyses of the pathogenicity of phytopathogen Xanthomonas campestris pv. campestris.</title>
        <authorList>
            <person name="Qian W."/>
            <person name="Jia Y."/>
            <person name="Ren S.X."/>
            <person name="He Y.Q."/>
            <person name="Feng J.X."/>
            <person name="Lu L.F."/>
            <person name="Sun Q."/>
            <person name="Ying G."/>
            <person name="Tang D.J."/>
            <person name="Tang H."/>
            <person name="Wu W."/>
            <person name="Hao P."/>
            <person name="Wang L."/>
            <person name="Jiang B.L."/>
            <person name="Zeng S."/>
            <person name="Gu W.Y."/>
            <person name="Lu G."/>
            <person name="Rong L."/>
            <person name="Tian Y."/>
            <person name="Yao Z."/>
            <person name="Fu G."/>
            <person name="Chen B."/>
            <person name="Fang R."/>
            <person name="Qiang B."/>
            <person name="Chen Z."/>
            <person name="Zhao G.P."/>
            <person name="Tang J.L."/>
            <person name="He C."/>
        </authorList>
    </citation>
    <scope>NUCLEOTIDE SEQUENCE [LARGE SCALE GENOMIC DNA]</scope>
    <source>
        <strain evidence="3 4">8004</strain>
    </source>
</reference>
<dbReference type="SUPFAM" id="SSF51445">
    <property type="entry name" value="(Trans)glycosidases"/>
    <property type="match status" value="1"/>
</dbReference>
<dbReference type="Pfam" id="PF02836">
    <property type="entry name" value="Glyco_hydro_2_C"/>
    <property type="match status" value="1"/>
</dbReference>
<gene>
    <name evidence="3" type="ordered locus">XC_3495</name>
</gene>
<sequence length="432" mass="47359">MRYRWQWCQLVAGALLLACSAAAWAAQVRIEHRDDGYRLLVDGAPFVIKGAGLGNGSMETLAARGGNALRTWRVDPDPQRQRAFLDRAQRNGLKVAVGIEVGNERHGFDYNDAAAVRQQLQRIRTQVQQSATHPAVLMWVVGNELNLDYTNPKVWNAVGAIADAIHAIDPDHPVTTTLAGFDKPLIDRLKARAPSLDLIAVQLYGDIDALPQKLHDSGWRGPYVVTEWGPTGHWESPTTAWGAPIEDNSARKAVLLEQRYRQRIASDTRQGLGSFVFLWGNKQERTPTWYGLFLPSGAATPSVDTLQALWTGRWPATRAPAVSTLTLDGKQALDSVTLRAGHTATATLTASGATALRYVWQVRTESTARSIGGDAEALPAQIDVELRSDQAGDDSRVRLRAPAPGNYRLFVEVHDQQGRAGYANLPFRVEAP</sequence>
<dbReference type="EMBL" id="CP000050">
    <property type="protein sequence ID" value="AAY50538.1"/>
    <property type="molecule type" value="Genomic_DNA"/>
</dbReference>
<dbReference type="HOGENOM" id="CLU_034725_0_0_6"/>
<dbReference type="Proteomes" id="UP000000420">
    <property type="component" value="Chromosome"/>
</dbReference>
<keyword evidence="1" id="KW-0732">Signal</keyword>
<name>A0A0H2XAI7_XANC8</name>
<dbReference type="AlphaFoldDB" id="A0A0H2XAI7"/>
<dbReference type="GO" id="GO:0005975">
    <property type="term" value="P:carbohydrate metabolic process"/>
    <property type="evidence" value="ECO:0007669"/>
    <property type="project" value="InterPro"/>
</dbReference>
<feature type="domain" description="Glycoside hydrolase family 2 catalytic" evidence="2">
    <location>
        <begin position="108"/>
        <end position="197"/>
    </location>
</feature>
<dbReference type="KEGG" id="xcb:XC_3495"/>
<feature type="signal peptide" evidence="1">
    <location>
        <begin position="1"/>
        <end position="25"/>
    </location>
</feature>
<dbReference type="RefSeq" id="WP_011035976.1">
    <property type="nucleotide sequence ID" value="NC_007086.1"/>
</dbReference>
<dbReference type="GO" id="GO:0004553">
    <property type="term" value="F:hydrolase activity, hydrolyzing O-glycosyl compounds"/>
    <property type="evidence" value="ECO:0007669"/>
    <property type="project" value="InterPro"/>
</dbReference>
<accession>A0A0H2XAI7</accession>
<protein>
    <recommendedName>
        <fullName evidence="2">Glycoside hydrolase family 2 catalytic domain-containing protein</fullName>
    </recommendedName>
</protein>
<dbReference type="Gene3D" id="3.20.20.80">
    <property type="entry name" value="Glycosidases"/>
    <property type="match status" value="1"/>
</dbReference>
<dbReference type="InterPro" id="IPR006103">
    <property type="entry name" value="Glyco_hydro_2_cat"/>
</dbReference>
<dbReference type="InterPro" id="IPR017853">
    <property type="entry name" value="GH"/>
</dbReference>
<proteinExistence type="predicted"/>